<feature type="coiled-coil region" evidence="1">
    <location>
        <begin position="242"/>
        <end position="269"/>
    </location>
</feature>
<organism evidence="2 3">
    <name type="scientific">Ureaplasma zalophigenitalium</name>
    <dbReference type="NCBI Taxonomy" id="907723"/>
    <lineage>
        <taxon>Bacteria</taxon>
        <taxon>Bacillati</taxon>
        <taxon>Mycoplasmatota</taxon>
        <taxon>Mycoplasmoidales</taxon>
        <taxon>Mycoplasmoidaceae</taxon>
        <taxon>Ureaplasma</taxon>
    </lineage>
</organism>
<name>A0ABT3BPJ3_9BACT</name>
<accession>A0ABT3BPJ3</accession>
<gene>
    <name evidence="2" type="ORF">OF365_02045</name>
</gene>
<evidence type="ECO:0000313" key="3">
    <source>
        <dbReference type="Proteomes" id="UP001207252"/>
    </source>
</evidence>
<evidence type="ECO:0000256" key="1">
    <source>
        <dbReference type="SAM" id="Coils"/>
    </source>
</evidence>
<keyword evidence="3" id="KW-1185">Reference proteome</keyword>
<dbReference type="Proteomes" id="UP001207252">
    <property type="component" value="Unassembled WGS sequence"/>
</dbReference>
<keyword evidence="1" id="KW-0175">Coiled coil</keyword>
<proteinExistence type="predicted"/>
<reference evidence="2 3" key="1">
    <citation type="journal article" date="2020" name="Int. J. Syst. Evol. Microbiol.">
        <title>Ureaplasma miroungigenitalium sp. nov. isolated from northern elephant seals (Mirounga angustirostris) and Ureaplasma zalophigenitalium sp. nov. isolated from California sea lions (Zalophus californianus).</title>
        <authorList>
            <person name="Volokhov D.V."/>
            <person name="Gulland F.M."/>
            <person name="Gao Y."/>
            <person name="Chizhikov V.E."/>
        </authorList>
    </citation>
    <scope>NUCLEOTIDE SEQUENCE [LARGE SCALE GENOMIC DNA]</scope>
    <source>
        <strain evidence="2 3">CSL7644-GEN</strain>
    </source>
</reference>
<dbReference type="EMBL" id="JAOXHJ010000004">
    <property type="protein sequence ID" value="MCV3754147.1"/>
    <property type="molecule type" value="Genomic_DNA"/>
</dbReference>
<evidence type="ECO:0000313" key="2">
    <source>
        <dbReference type="EMBL" id="MCV3754147.1"/>
    </source>
</evidence>
<comment type="caution">
    <text evidence="2">The sequence shown here is derived from an EMBL/GenBank/DDBJ whole genome shotgun (WGS) entry which is preliminary data.</text>
</comment>
<protein>
    <submittedName>
        <fullName evidence="2">Uncharacterized protein</fullName>
    </submittedName>
</protein>
<sequence length="310" mass="36156">MHVKLQRFFPVGKTLYEGEEKKALIKKYSDEKNPDLNNKFKILDEREFILTNMAKYQNDDSLLCLSSYELAPEKARFSAANDTLKRQVMKINIEDENFDMSMFDDQLSVDSLRLITLPEAYQNIDKIENRYPDPHNESKTDNEMPWWLKGSLSSSCTTECAATTPEHTVSFEHQDVIKNIHEQEICNNYCEEVNHAADNSLDDLINSYLTKETPIINPRATILDERTNILKNMDKYQSLREIESIEQSLTQALNEKESLSNQFKNSEEIISVLQPRNIQAEPTAQPVEKKFKNPKRKAKTWYVFETRTRN</sequence>
<dbReference type="RefSeq" id="WP_263817950.1">
    <property type="nucleotide sequence ID" value="NZ_JAOXHJ010000004.1"/>
</dbReference>